<dbReference type="Proteomes" id="UP000235145">
    <property type="component" value="Unassembled WGS sequence"/>
</dbReference>
<feature type="compositionally biased region" description="Polar residues" evidence="1">
    <location>
        <begin position="1"/>
        <end position="11"/>
    </location>
</feature>
<evidence type="ECO:0000313" key="3">
    <source>
        <dbReference type="Proteomes" id="UP000235145"/>
    </source>
</evidence>
<accession>A0A9R1UR12</accession>
<comment type="caution">
    <text evidence="2">The sequence shown here is derived from an EMBL/GenBank/DDBJ whole genome shotgun (WGS) entry which is preliminary data.</text>
</comment>
<name>A0A9R1UR12_LACSA</name>
<sequence>MKRTTSSSTADSPRKPDENPTSNSNINENTKPGRRPRMALPQLTKTTPDTAPIRISWAANLDPSMELKELLFYPTEAVFHISACPDDCRVKYATCTLMDSALTWWNNHAKSMGIAKAYDMGWESLKQLMTKEYCPR</sequence>
<protein>
    <recommendedName>
        <fullName evidence="4">Retrotransposon gag domain-containing protein</fullName>
    </recommendedName>
</protein>
<proteinExistence type="predicted"/>
<evidence type="ECO:0008006" key="4">
    <source>
        <dbReference type="Google" id="ProtNLM"/>
    </source>
</evidence>
<feature type="compositionally biased region" description="Polar residues" evidence="1">
    <location>
        <begin position="19"/>
        <end position="30"/>
    </location>
</feature>
<dbReference type="EMBL" id="NBSK02000008">
    <property type="protein sequence ID" value="KAJ0191941.1"/>
    <property type="molecule type" value="Genomic_DNA"/>
</dbReference>
<gene>
    <name evidence="2" type="ORF">LSAT_V11C800447480</name>
</gene>
<evidence type="ECO:0000313" key="2">
    <source>
        <dbReference type="EMBL" id="KAJ0191941.1"/>
    </source>
</evidence>
<evidence type="ECO:0000256" key="1">
    <source>
        <dbReference type="SAM" id="MobiDB-lite"/>
    </source>
</evidence>
<keyword evidence="3" id="KW-1185">Reference proteome</keyword>
<dbReference type="AlphaFoldDB" id="A0A9R1UR12"/>
<reference evidence="2 3" key="1">
    <citation type="journal article" date="2017" name="Nat. Commun.">
        <title>Genome assembly with in vitro proximity ligation data and whole-genome triplication in lettuce.</title>
        <authorList>
            <person name="Reyes-Chin-Wo S."/>
            <person name="Wang Z."/>
            <person name="Yang X."/>
            <person name="Kozik A."/>
            <person name="Arikit S."/>
            <person name="Song C."/>
            <person name="Xia L."/>
            <person name="Froenicke L."/>
            <person name="Lavelle D.O."/>
            <person name="Truco M.J."/>
            <person name="Xia R."/>
            <person name="Zhu S."/>
            <person name="Xu C."/>
            <person name="Xu H."/>
            <person name="Xu X."/>
            <person name="Cox K."/>
            <person name="Korf I."/>
            <person name="Meyers B.C."/>
            <person name="Michelmore R.W."/>
        </authorList>
    </citation>
    <scope>NUCLEOTIDE SEQUENCE [LARGE SCALE GENOMIC DNA]</scope>
    <source>
        <strain evidence="3">cv. Salinas</strain>
        <tissue evidence="2">Seedlings</tissue>
    </source>
</reference>
<feature type="region of interest" description="Disordered" evidence="1">
    <location>
        <begin position="1"/>
        <end position="46"/>
    </location>
</feature>
<organism evidence="2 3">
    <name type="scientific">Lactuca sativa</name>
    <name type="common">Garden lettuce</name>
    <dbReference type="NCBI Taxonomy" id="4236"/>
    <lineage>
        <taxon>Eukaryota</taxon>
        <taxon>Viridiplantae</taxon>
        <taxon>Streptophyta</taxon>
        <taxon>Embryophyta</taxon>
        <taxon>Tracheophyta</taxon>
        <taxon>Spermatophyta</taxon>
        <taxon>Magnoliopsida</taxon>
        <taxon>eudicotyledons</taxon>
        <taxon>Gunneridae</taxon>
        <taxon>Pentapetalae</taxon>
        <taxon>asterids</taxon>
        <taxon>campanulids</taxon>
        <taxon>Asterales</taxon>
        <taxon>Asteraceae</taxon>
        <taxon>Cichorioideae</taxon>
        <taxon>Cichorieae</taxon>
        <taxon>Lactucinae</taxon>
        <taxon>Lactuca</taxon>
    </lineage>
</organism>